<dbReference type="Pfam" id="PF07969">
    <property type="entry name" value="Amidohydro_3"/>
    <property type="match status" value="1"/>
</dbReference>
<dbReference type="RefSeq" id="WP_160937044.1">
    <property type="nucleotide sequence ID" value="NZ_SNVJ01000008.1"/>
</dbReference>
<evidence type="ECO:0000313" key="3">
    <source>
        <dbReference type="Proteomes" id="UP000460715"/>
    </source>
</evidence>
<dbReference type="Gene3D" id="2.30.40.10">
    <property type="entry name" value="Urease, subunit C, domain 1"/>
    <property type="match status" value="1"/>
</dbReference>
<dbReference type="CDD" id="cd01293">
    <property type="entry name" value="Bact_CD"/>
    <property type="match status" value="1"/>
</dbReference>
<dbReference type="InterPro" id="IPR013108">
    <property type="entry name" value="Amidohydro_3"/>
</dbReference>
<name>A0A845BCR3_9PROT</name>
<dbReference type="OrthoDB" id="9815027at2"/>
<dbReference type="PANTHER" id="PTHR32027">
    <property type="entry name" value="CYTOSINE DEAMINASE"/>
    <property type="match status" value="1"/>
</dbReference>
<accession>A0A845BCR3</accession>
<organism evidence="2 3">
    <name type="scientific">Teichococcus coralli</name>
    <dbReference type="NCBI Taxonomy" id="2545983"/>
    <lineage>
        <taxon>Bacteria</taxon>
        <taxon>Pseudomonadati</taxon>
        <taxon>Pseudomonadota</taxon>
        <taxon>Alphaproteobacteria</taxon>
        <taxon>Acetobacterales</taxon>
        <taxon>Roseomonadaceae</taxon>
        <taxon>Roseomonas</taxon>
    </lineage>
</organism>
<gene>
    <name evidence="2" type="ORF">E0493_11245</name>
</gene>
<evidence type="ECO:0000313" key="2">
    <source>
        <dbReference type="EMBL" id="MXP63920.1"/>
    </source>
</evidence>
<dbReference type="AlphaFoldDB" id="A0A845BCR3"/>
<dbReference type="SUPFAM" id="SSF51338">
    <property type="entry name" value="Composite domain of metallo-dependent hydrolases"/>
    <property type="match status" value="1"/>
</dbReference>
<protein>
    <submittedName>
        <fullName evidence="2">Cytosine deaminase</fullName>
    </submittedName>
</protein>
<evidence type="ECO:0000259" key="1">
    <source>
        <dbReference type="Pfam" id="PF07969"/>
    </source>
</evidence>
<dbReference type="NCBIfam" id="NF004636">
    <property type="entry name" value="PRK05985.1"/>
    <property type="match status" value="1"/>
</dbReference>
<keyword evidence="3" id="KW-1185">Reference proteome</keyword>
<dbReference type="InterPro" id="IPR011059">
    <property type="entry name" value="Metal-dep_hydrolase_composite"/>
</dbReference>
<proteinExistence type="predicted"/>
<dbReference type="GO" id="GO:0016814">
    <property type="term" value="F:hydrolase activity, acting on carbon-nitrogen (but not peptide) bonds, in cyclic amidines"/>
    <property type="evidence" value="ECO:0007669"/>
    <property type="project" value="TreeGrafter"/>
</dbReference>
<dbReference type="EMBL" id="SNVJ01000008">
    <property type="protein sequence ID" value="MXP63920.1"/>
    <property type="molecule type" value="Genomic_DNA"/>
</dbReference>
<feature type="domain" description="Amidohydrolase 3" evidence="1">
    <location>
        <begin position="41"/>
        <end position="388"/>
    </location>
</feature>
<dbReference type="Gene3D" id="3.20.20.140">
    <property type="entry name" value="Metal-dependent hydrolases"/>
    <property type="match status" value="1"/>
</dbReference>
<dbReference type="InterPro" id="IPR052349">
    <property type="entry name" value="Metallo-hydrolase_Enzymes"/>
</dbReference>
<dbReference type="SUPFAM" id="SSF51556">
    <property type="entry name" value="Metallo-dependent hydrolases"/>
    <property type="match status" value="1"/>
</dbReference>
<dbReference type="PANTHER" id="PTHR32027:SF9">
    <property type="entry name" value="BLL3847 PROTEIN"/>
    <property type="match status" value="1"/>
</dbReference>
<reference evidence="2 3" key="1">
    <citation type="submission" date="2019-03" db="EMBL/GenBank/DDBJ databases">
        <title>Roseomonas sp. a novel Roseomonas species isolated from Sea whip Gorgonian.</title>
        <authorList>
            <person name="Li F."/>
            <person name="Pan X."/>
            <person name="Huang S."/>
            <person name="Li Z."/>
            <person name="Meng B."/>
        </authorList>
    </citation>
    <scope>NUCLEOTIDE SEQUENCE [LARGE SCALE GENOMIC DNA]</scope>
    <source>
        <strain evidence="2 3">M0104</strain>
    </source>
</reference>
<dbReference type="InterPro" id="IPR032466">
    <property type="entry name" value="Metal_Hydrolase"/>
</dbReference>
<sequence length="398" mass="42649">MSHDLLLRNVRPLGGAATDLLVRRGRIVALEGSEPAPELAVEDGAGALVIPGLVEAHTHLDKSLWGMGWRRHQAGPRLIDKIETERRLKKEWDIDPARQSARQAVQSLRMGTTHIRSHVDVDDAVGLAGMEGVLATREAYAEVMDIETVAFPQSGVMVRPGVAALMEQAMRMGADVVGGLDPCAIDRDPKGHLDLVFGLAERFGKPVDIHLHEPGQLGCFSLELIIERTRALGMKGQVTVSHAFCLGDPDAGLVNPLLEQIAALDIAIATTAPASRPVPAAATLRRMGIRLCAGSDGIRDTWGPYGNADMLERAMLLGLRNNFRRDEEVELALDICTTGGAAVMGLRDYGLAPGCQADFVLVEAESLAEAVAARPPRKLVVKRGRVVARDGVALVEAP</sequence>
<dbReference type="Proteomes" id="UP000460715">
    <property type="component" value="Unassembled WGS sequence"/>
</dbReference>
<comment type="caution">
    <text evidence="2">The sequence shown here is derived from an EMBL/GenBank/DDBJ whole genome shotgun (WGS) entry which is preliminary data.</text>
</comment>